<organism evidence="5 7">
    <name type="scientific">Chanos chanos</name>
    <name type="common">Milkfish</name>
    <name type="synonym">Mugil chanos</name>
    <dbReference type="NCBI Taxonomy" id="29144"/>
    <lineage>
        <taxon>Eukaryota</taxon>
        <taxon>Metazoa</taxon>
        <taxon>Chordata</taxon>
        <taxon>Craniata</taxon>
        <taxon>Vertebrata</taxon>
        <taxon>Euteleostomi</taxon>
        <taxon>Actinopterygii</taxon>
        <taxon>Neopterygii</taxon>
        <taxon>Teleostei</taxon>
        <taxon>Ostariophysi</taxon>
        <taxon>Gonorynchiformes</taxon>
        <taxon>Chanidae</taxon>
        <taxon>Chanos</taxon>
    </lineage>
</organism>
<dbReference type="InterPro" id="IPR052305">
    <property type="entry name" value="TransReg_TumorExp"/>
</dbReference>
<keyword evidence="5" id="KW-1185">Reference proteome</keyword>
<evidence type="ECO:0000256" key="2">
    <source>
        <dbReference type="ARBA" id="ARBA00023242"/>
    </source>
</evidence>
<feature type="transmembrane region" description="Helical" evidence="4">
    <location>
        <begin position="49"/>
        <end position="70"/>
    </location>
</feature>
<comment type="subcellular location">
    <subcellularLocation>
        <location evidence="1">Nucleus</location>
    </subcellularLocation>
</comment>
<name>A0A6J2WP10_CHACN</name>
<dbReference type="CTD" id="368910"/>
<evidence type="ECO:0000313" key="6">
    <source>
        <dbReference type="RefSeq" id="XP_030645080.1"/>
    </source>
</evidence>
<dbReference type="Proteomes" id="UP000504632">
    <property type="component" value="Chromosome 12"/>
</dbReference>
<feature type="compositionally biased region" description="Basic residues" evidence="3">
    <location>
        <begin position="405"/>
        <end position="415"/>
    </location>
</feature>
<dbReference type="Pfam" id="PF15686">
    <property type="entry name" value="LYRIC"/>
    <property type="match status" value="1"/>
</dbReference>
<dbReference type="PANTHER" id="PTHR23251:SF0">
    <property type="entry name" value="PROTEIN LYRIC"/>
    <property type="match status" value="1"/>
</dbReference>
<dbReference type="RefSeq" id="XP_030645080.1">
    <property type="nucleotide sequence ID" value="XM_030789220.1"/>
</dbReference>
<dbReference type="OrthoDB" id="8918651at2759"/>
<gene>
    <name evidence="6 7" type="primary">mtdh</name>
</gene>
<proteinExistence type="predicted"/>
<feature type="region of interest" description="Disordered" evidence="3">
    <location>
        <begin position="87"/>
        <end position="300"/>
    </location>
</feature>
<dbReference type="PANTHER" id="PTHR23251">
    <property type="entry name" value="LYSINE-RICH CEACAM1 CO-ISOLATED PROTEIN LYRIC PROTEIN"/>
    <property type="match status" value="1"/>
</dbReference>
<dbReference type="GO" id="GO:0045766">
    <property type="term" value="P:positive regulation of angiogenesis"/>
    <property type="evidence" value="ECO:0007669"/>
    <property type="project" value="InterPro"/>
</dbReference>
<protein>
    <submittedName>
        <fullName evidence="6 7">Protein LYRIC</fullName>
    </submittedName>
</protein>
<dbReference type="GO" id="GO:0043066">
    <property type="term" value="P:negative regulation of apoptotic process"/>
    <property type="evidence" value="ECO:0007669"/>
    <property type="project" value="InterPro"/>
</dbReference>
<evidence type="ECO:0000256" key="1">
    <source>
        <dbReference type="ARBA" id="ARBA00004123"/>
    </source>
</evidence>
<keyword evidence="2" id="KW-0539">Nucleus</keyword>
<evidence type="ECO:0000256" key="4">
    <source>
        <dbReference type="SAM" id="Phobius"/>
    </source>
</evidence>
<evidence type="ECO:0000313" key="5">
    <source>
        <dbReference type="Proteomes" id="UP000504632"/>
    </source>
</evidence>
<dbReference type="GeneID" id="115825390"/>
<dbReference type="GO" id="GO:0003712">
    <property type="term" value="F:transcription coregulator activity"/>
    <property type="evidence" value="ECO:0007669"/>
    <property type="project" value="TreeGrafter"/>
</dbReference>
<keyword evidence="4" id="KW-0472">Membrane</keyword>
<evidence type="ECO:0000256" key="3">
    <source>
        <dbReference type="SAM" id="MobiDB-lite"/>
    </source>
</evidence>
<evidence type="ECO:0000313" key="7">
    <source>
        <dbReference type="RefSeq" id="XP_030645081.1"/>
    </source>
</evidence>
<reference evidence="6 7" key="1">
    <citation type="submission" date="2025-04" db="UniProtKB">
        <authorList>
            <consortium name="RefSeq"/>
        </authorList>
    </citation>
    <scope>IDENTIFICATION</scope>
</reference>
<sequence length="487" mass="53385">MATGWQDLASELVEVLSSRVRKLLSSGINFLATEFGLEISFKPELYPSWVILSTTCMGLLLVVVLSWLMACGRLRSKKRSSVVPNESNIKVIDSPKPQMSKITKIDDQKKKNKKKPADKKVQPNANGRTVPEPQAEIKVTEEAPKQQPDKADKAKKNKKKPKPEVKQNQGVVTLNGKELDEGAWETKISNREKRQQRKREKGSNDGSGSPGRADRPSHQAEQSSAPAPVSTKKNKAASANWKDANSINGGTLTNQSVKLSTQKSTSKAEKWPTATKTSGHKNPEPVAWGQESEGSWTGVNRRLKTELQPVNFSMLGLNPSGGEPVTQNVPDLQWDTPATADNEWSGFNGLADNQNSDWNAPTEPWVNYEPTVETAAPAEVSVSQPPGLQESDDNKEQGDATGNAKSKRKRKKKKKPEGESAGEQVSTSSVSPPEGTLLKSPSLVQKEEPLPQMPATKQIINVTSMKKPEQNTEPPKQAQRKKSRKET</sequence>
<feature type="compositionally biased region" description="Basic residues" evidence="3">
    <location>
        <begin position="478"/>
        <end position="487"/>
    </location>
</feature>
<keyword evidence="4" id="KW-1133">Transmembrane helix</keyword>
<feature type="region of interest" description="Disordered" evidence="3">
    <location>
        <begin position="314"/>
        <end position="487"/>
    </location>
</feature>
<dbReference type="AlphaFoldDB" id="A0A6J2WP10"/>
<dbReference type="GO" id="GO:0043123">
    <property type="term" value="P:positive regulation of canonical NF-kappaB signal transduction"/>
    <property type="evidence" value="ECO:0007669"/>
    <property type="project" value="InterPro"/>
</dbReference>
<dbReference type="GO" id="GO:0006357">
    <property type="term" value="P:regulation of transcription by RNA polymerase II"/>
    <property type="evidence" value="ECO:0007669"/>
    <property type="project" value="TreeGrafter"/>
</dbReference>
<feature type="compositionally biased region" description="Basic and acidic residues" evidence="3">
    <location>
        <begin position="138"/>
        <end position="154"/>
    </location>
</feature>
<dbReference type="InterPro" id="IPR031402">
    <property type="entry name" value="LYRIC"/>
</dbReference>
<accession>A0A6J2WP10</accession>
<dbReference type="GO" id="GO:0005634">
    <property type="term" value="C:nucleus"/>
    <property type="evidence" value="ECO:0007669"/>
    <property type="project" value="UniProtKB-SubCell"/>
</dbReference>
<dbReference type="RefSeq" id="XP_030645081.1">
    <property type="nucleotide sequence ID" value="XM_030789221.1"/>
</dbReference>
<feature type="compositionally biased region" description="Polar residues" evidence="3">
    <location>
        <begin position="243"/>
        <end position="265"/>
    </location>
</feature>
<keyword evidence="4" id="KW-0812">Transmembrane</keyword>